<evidence type="ECO:0000256" key="1">
    <source>
        <dbReference type="ARBA" id="ARBA00004418"/>
    </source>
</evidence>
<evidence type="ECO:0000313" key="9">
    <source>
        <dbReference type="Proteomes" id="UP000324974"/>
    </source>
</evidence>
<proteinExistence type="predicted"/>
<evidence type="ECO:0000313" key="8">
    <source>
        <dbReference type="EMBL" id="QEL13182.1"/>
    </source>
</evidence>
<dbReference type="GO" id="GO:0016740">
    <property type="term" value="F:transferase activity"/>
    <property type="evidence" value="ECO:0007669"/>
    <property type="project" value="UniProtKB-KW"/>
</dbReference>
<keyword evidence="4" id="KW-0732">Signal</keyword>
<keyword evidence="5" id="KW-0574">Periplasm</keyword>
<dbReference type="GO" id="GO:0042121">
    <property type="term" value="P:alginic acid biosynthetic process"/>
    <property type="evidence" value="ECO:0007669"/>
    <property type="project" value="UniProtKB-UniPathway"/>
</dbReference>
<accession>A0A5C1A5S5</accession>
<dbReference type="OrthoDB" id="278039at2"/>
<evidence type="ECO:0000256" key="3">
    <source>
        <dbReference type="ARBA" id="ARBA00022679"/>
    </source>
</evidence>
<comment type="subcellular location">
    <subcellularLocation>
        <location evidence="1">Periplasm</location>
    </subcellularLocation>
</comment>
<organism evidence="8 9">
    <name type="scientific">Limnoglobus roseus</name>
    <dbReference type="NCBI Taxonomy" id="2598579"/>
    <lineage>
        <taxon>Bacteria</taxon>
        <taxon>Pseudomonadati</taxon>
        <taxon>Planctomycetota</taxon>
        <taxon>Planctomycetia</taxon>
        <taxon>Gemmatales</taxon>
        <taxon>Gemmataceae</taxon>
        <taxon>Limnoglobus</taxon>
    </lineage>
</organism>
<dbReference type="AlphaFoldDB" id="A0A5C1A5S5"/>
<comment type="pathway">
    <text evidence="2">Glycan biosynthesis; alginate biosynthesis.</text>
</comment>
<sequence>MLTAVASLLKSPRPVAVPSASRLANQLTVGVFALFLTVPLAGSLLRTPTQPTSENRPLNPVPYAPTAKWKVQSFPFMFDAYFGDRLGYRKELLGLRQRLLVETLGDSITDKAWIGRDGWLFVNCIGPGDFPVLQPDPEVQIQKWADALEERRQWLAARDIRYVVMVVPEKSSVYPEHLPAWLQRHPPPDLLTPLTPRVPNVSLLNPLPTILEAKKTVPELYQKYDSHWTCAGAYVAYCQLGRQLERDRPGYHFKPLSEFELKPWLADEHDMAKALDRSPQDCVEGMLHFVERNGPAKPLPTDTLDALMEPHEDRMKNLVQHLTESDRGVGRAVLLHDSFGLKLHHLIASDFRRLAAVGTYGFPTNVIEAEKPDVVIQLMVARALPFVPPTRLAKMTP</sequence>
<dbReference type="GO" id="GO:0042597">
    <property type="term" value="C:periplasmic space"/>
    <property type="evidence" value="ECO:0007669"/>
    <property type="project" value="UniProtKB-SubCell"/>
</dbReference>
<keyword evidence="9" id="KW-1185">Reference proteome</keyword>
<gene>
    <name evidence="8" type="ORF">PX52LOC_00035</name>
</gene>
<dbReference type="EMBL" id="CP042425">
    <property type="protein sequence ID" value="QEL13182.1"/>
    <property type="molecule type" value="Genomic_DNA"/>
</dbReference>
<evidence type="ECO:0000259" key="7">
    <source>
        <dbReference type="Pfam" id="PF16822"/>
    </source>
</evidence>
<reference evidence="9" key="1">
    <citation type="submission" date="2019-08" db="EMBL/GenBank/DDBJ databases">
        <title>Limnoglobus roseus gen. nov., sp. nov., a novel freshwater planctomycete with a giant genome from the family Gemmataceae.</title>
        <authorList>
            <person name="Kulichevskaya I.S."/>
            <person name="Naumoff D.G."/>
            <person name="Miroshnikov K."/>
            <person name="Ivanova A."/>
            <person name="Philippov D.A."/>
            <person name="Hakobyan A."/>
            <person name="Rijpstra I.C."/>
            <person name="Sinninghe Damste J.S."/>
            <person name="Liesack W."/>
            <person name="Dedysh S.N."/>
        </authorList>
    </citation>
    <scope>NUCLEOTIDE SEQUENCE [LARGE SCALE GENOMIC DNA]</scope>
    <source>
        <strain evidence="9">PX52</strain>
    </source>
</reference>
<dbReference type="Pfam" id="PF16822">
    <property type="entry name" value="ALGX"/>
    <property type="match status" value="1"/>
</dbReference>
<dbReference type="Proteomes" id="UP000324974">
    <property type="component" value="Chromosome"/>
</dbReference>
<evidence type="ECO:0000256" key="4">
    <source>
        <dbReference type="ARBA" id="ARBA00022729"/>
    </source>
</evidence>
<protein>
    <recommendedName>
        <fullName evidence="7">AlgX/AlgJ SGNH hydrolase-like domain-containing protein</fullName>
    </recommendedName>
</protein>
<evidence type="ECO:0000256" key="2">
    <source>
        <dbReference type="ARBA" id="ARBA00005182"/>
    </source>
</evidence>
<dbReference type="InterPro" id="IPR031811">
    <property type="entry name" value="ALGX/ALGJ_SGNH-like"/>
</dbReference>
<keyword evidence="6" id="KW-0016">Alginate biosynthesis</keyword>
<dbReference type="UniPathway" id="UPA00286"/>
<dbReference type="RefSeq" id="WP_149108170.1">
    <property type="nucleotide sequence ID" value="NZ_CP042425.1"/>
</dbReference>
<evidence type="ECO:0000256" key="5">
    <source>
        <dbReference type="ARBA" id="ARBA00022764"/>
    </source>
</evidence>
<name>A0A5C1A5S5_9BACT</name>
<keyword evidence="3" id="KW-0808">Transferase</keyword>
<feature type="domain" description="AlgX/AlgJ SGNH hydrolase-like" evidence="7">
    <location>
        <begin position="114"/>
        <end position="279"/>
    </location>
</feature>
<evidence type="ECO:0000256" key="6">
    <source>
        <dbReference type="ARBA" id="ARBA00022841"/>
    </source>
</evidence>
<dbReference type="KEGG" id="lrs:PX52LOC_00035"/>